<sequence length="154" mass="17315">MSRPVTSSKLFSLHSPVGGECTVFLRKLYFQTSDCEIRHYGLILYYHYSSSTARQKCFASILLSSIPFRDSACCEEDNVERQSCSNIAREAAGGNNMSGPRREGGTKGMHAVITHNLPTCRLEDLRCLVSHRLKMGCERLPNMFVIFSDAVSRR</sequence>
<name>A0A9P4PBK0_9PLEO</name>
<comment type="caution">
    <text evidence="1">The sequence shown here is derived from an EMBL/GenBank/DDBJ whole genome shotgun (WGS) entry which is preliminary data.</text>
</comment>
<accession>A0A9P4PBK0</accession>
<dbReference type="EMBL" id="MU001506">
    <property type="protein sequence ID" value="KAF2441031.1"/>
    <property type="molecule type" value="Genomic_DNA"/>
</dbReference>
<evidence type="ECO:0000313" key="2">
    <source>
        <dbReference type="Proteomes" id="UP000799764"/>
    </source>
</evidence>
<dbReference type="AlphaFoldDB" id="A0A9P4PBK0"/>
<organism evidence="1 2">
    <name type="scientific">Karstenula rhodostoma CBS 690.94</name>
    <dbReference type="NCBI Taxonomy" id="1392251"/>
    <lineage>
        <taxon>Eukaryota</taxon>
        <taxon>Fungi</taxon>
        <taxon>Dikarya</taxon>
        <taxon>Ascomycota</taxon>
        <taxon>Pezizomycotina</taxon>
        <taxon>Dothideomycetes</taxon>
        <taxon>Pleosporomycetidae</taxon>
        <taxon>Pleosporales</taxon>
        <taxon>Massarineae</taxon>
        <taxon>Didymosphaeriaceae</taxon>
        <taxon>Karstenula</taxon>
    </lineage>
</organism>
<gene>
    <name evidence="1" type="ORF">P171DRAFT_87320</name>
</gene>
<evidence type="ECO:0000313" key="1">
    <source>
        <dbReference type="EMBL" id="KAF2441031.1"/>
    </source>
</evidence>
<reference evidence="1" key="1">
    <citation type="journal article" date="2020" name="Stud. Mycol.">
        <title>101 Dothideomycetes genomes: a test case for predicting lifestyles and emergence of pathogens.</title>
        <authorList>
            <person name="Haridas S."/>
            <person name="Albert R."/>
            <person name="Binder M."/>
            <person name="Bloem J."/>
            <person name="Labutti K."/>
            <person name="Salamov A."/>
            <person name="Andreopoulos B."/>
            <person name="Baker S."/>
            <person name="Barry K."/>
            <person name="Bills G."/>
            <person name="Bluhm B."/>
            <person name="Cannon C."/>
            <person name="Castanera R."/>
            <person name="Culley D."/>
            <person name="Daum C."/>
            <person name="Ezra D."/>
            <person name="Gonzalez J."/>
            <person name="Henrissat B."/>
            <person name="Kuo A."/>
            <person name="Liang C."/>
            <person name="Lipzen A."/>
            <person name="Lutzoni F."/>
            <person name="Magnuson J."/>
            <person name="Mondo S."/>
            <person name="Nolan M."/>
            <person name="Ohm R."/>
            <person name="Pangilinan J."/>
            <person name="Park H.-J."/>
            <person name="Ramirez L."/>
            <person name="Alfaro M."/>
            <person name="Sun H."/>
            <person name="Tritt A."/>
            <person name="Yoshinaga Y."/>
            <person name="Zwiers L.-H."/>
            <person name="Turgeon B."/>
            <person name="Goodwin S."/>
            <person name="Spatafora J."/>
            <person name="Crous P."/>
            <person name="Grigoriev I."/>
        </authorList>
    </citation>
    <scope>NUCLEOTIDE SEQUENCE</scope>
    <source>
        <strain evidence="1">CBS 690.94</strain>
    </source>
</reference>
<keyword evidence="2" id="KW-1185">Reference proteome</keyword>
<dbReference type="Proteomes" id="UP000799764">
    <property type="component" value="Unassembled WGS sequence"/>
</dbReference>
<protein>
    <submittedName>
        <fullName evidence="1">Uncharacterized protein</fullName>
    </submittedName>
</protein>
<proteinExistence type="predicted"/>